<dbReference type="InterPro" id="IPR036890">
    <property type="entry name" value="HATPase_C_sf"/>
</dbReference>
<dbReference type="AlphaFoldDB" id="A0A3E3I6V7"/>
<dbReference type="Gene3D" id="3.30.565.10">
    <property type="entry name" value="Histidine kinase-like ATPase, C-terminal domain"/>
    <property type="match status" value="1"/>
</dbReference>
<comment type="caution">
    <text evidence="7">The sequence shown here is derived from an EMBL/GenBank/DDBJ whole genome shotgun (WGS) entry which is preliminary data.</text>
</comment>
<feature type="domain" description="HAMP" evidence="6">
    <location>
        <begin position="302"/>
        <end position="356"/>
    </location>
</feature>
<evidence type="ECO:0000256" key="1">
    <source>
        <dbReference type="ARBA" id="ARBA00004370"/>
    </source>
</evidence>
<keyword evidence="8" id="KW-1185">Reference proteome</keyword>
<dbReference type="InterPro" id="IPR010559">
    <property type="entry name" value="Sig_transdc_His_kin_internal"/>
</dbReference>
<evidence type="ECO:0000256" key="4">
    <source>
        <dbReference type="ARBA" id="ARBA00022777"/>
    </source>
</evidence>
<proteinExistence type="predicted"/>
<evidence type="ECO:0000256" key="3">
    <source>
        <dbReference type="ARBA" id="ARBA00022679"/>
    </source>
</evidence>
<dbReference type="Pfam" id="PF02518">
    <property type="entry name" value="HATPase_c"/>
    <property type="match status" value="1"/>
</dbReference>
<sequence>MKRPWGIRIRLIFMLLTLLFIPILIFAGVSQLRLNSSMEESLDSRVQAGLEKSNRSLSLTLEKYYTLLYDFCTDDDMIDLVEKFNAGAEDMESVKIRIRRELKHICNRNDGVIGLAVFTADGTCLYYDGLSSSTSESLWINSSMNLLQDEVEMYQPIKYATVAGNDPVYVFSIQRRLIDYRDIHKEVGSVLISVDERVLQDAMKGTGSEIFVLEQDGRVLSAPNNSMIGSTIRLDQISRIGNRSYSEYKAASVTNEKSGWNIVEFYPLSHYQKTMRDQFWLQVGMVFGVCIVLVSAVLIVIHPVIVSVEAVLKAMHRVEEGDFTTRVEKRGNMPVEVVEIADGFNEMVAQTDLLLGQVRQSALEQKNAEISALEAQIDPHFLYNTLDTINWKAIAREEYEISEMVGDLGDILRYAIKNAGGVTTLGEEIAWLKKYTRLQQEKLGKEIQIFCSLTSEAAKCPMHKLLLQPFVENSIRHGLHGSKKEPLLIITGELENGMLRVKIEDNGKGMPEETVTILNQPDYHREDHFGIENVRKRLRLYYGEAASVLFESRPSEYTRVTLCIPVMEEKKIENCDSGR</sequence>
<evidence type="ECO:0000313" key="7">
    <source>
        <dbReference type="EMBL" id="RGE61767.1"/>
    </source>
</evidence>
<evidence type="ECO:0000256" key="2">
    <source>
        <dbReference type="ARBA" id="ARBA00022553"/>
    </source>
</evidence>
<dbReference type="InterPro" id="IPR003660">
    <property type="entry name" value="HAMP_dom"/>
</dbReference>
<dbReference type="PANTHER" id="PTHR34220">
    <property type="entry name" value="SENSOR HISTIDINE KINASE YPDA"/>
    <property type="match status" value="1"/>
</dbReference>
<feature type="transmembrane region" description="Helical" evidence="5">
    <location>
        <begin position="279"/>
        <end position="306"/>
    </location>
</feature>
<keyword evidence="5" id="KW-0812">Transmembrane</keyword>
<gene>
    <name evidence="7" type="ORF">DXC51_09465</name>
</gene>
<comment type="subcellular location">
    <subcellularLocation>
        <location evidence="1">Membrane</location>
    </subcellularLocation>
</comment>
<dbReference type="InterPro" id="IPR050640">
    <property type="entry name" value="Bact_2-comp_sensor_kinase"/>
</dbReference>
<dbReference type="PROSITE" id="PS50885">
    <property type="entry name" value="HAMP"/>
    <property type="match status" value="1"/>
</dbReference>
<dbReference type="Gene3D" id="6.10.340.10">
    <property type="match status" value="1"/>
</dbReference>
<organism evidence="7 8">
    <name type="scientific">Eisenbergiella massiliensis</name>
    <dbReference type="NCBI Taxonomy" id="1720294"/>
    <lineage>
        <taxon>Bacteria</taxon>
        <taxon>Bacillati</taxon>
        <taxon>Bacillota</taxon>
        <taxon>Clostridia</taxon>
        <taxon>Lachnospirales</taxon>
        <taxon>Lachnospiraceae</taxon>
        <taxon>Eisenbergiella</taxon>
    </lineage>
</organism>
<dbReference type="SUPFAM" id="SSF55874">
    <property type="entry name" value="ATPase domain of HSP90 chaperone/DNA topoisomerase II/histidine kinase"/>
    <property type="match status" value="1"/>
</dbReference>
<dbReference type="CDD" id="cd06225">
    <property type="entry name" value="HAMP"/>
    <property type="match status" value="1"/>
</dbReference>
<keyword evidence="5" id="KW-1133">Transmembrane helix</keyword>
<evidence type="ECO:0000256" key="5">
    <source>
        <dbReference type="SAM" id="Phobius"/>
    </source>
</evidence>
<evidence type="ECO:0000313" key="8">
    <source>
        <dbReference type="Proteomes" id="UP000260812"/>
    </source>
</evidence>
<keyword evidence="5" id="KW-0472">Membrane</keyword>
<keyword evidence="3" id="KW-0808">Transferase</keyword>
<dbReference type="EMBL" id="QVLV01000005">
    <property type="protein sequence ID" value="RGE61767.1"/>
    <property type="molecule type" value="Genomic_DNA"/>
</dbReference>
<keyword evidence="4 7" id="KW-0418">Kinase</keyword>
<evidence type="ECO:0000259" key="6">
    <source>
        <dbReference type="PROSITE" id="PS50885"/>
    </source>
</evidence>
<dbReference type="GO" id="GO:0016020">
    <property type="term" value="C:membrane"/>
    <property type="evidence" value="ECO:0007669"/>
    <property type="project" value="UniProtKB-SubCell"/>
</dbReference>
<dbReference type="RefSeq" id="WP_117544364.1">
    <property type="nucleotide sequence ID" value="NZ_QVLV01000005.1"/>
</dbReference>
<protein>
    <submittedName>
        <fullName evidence="7">Sensor histidine kinase</fullName>
    </submittedName>
</protein>
<dbReference type="PANTHER" id="PTHR34220:SF7">
    <property type="entry name" value="SENSOR HISTIDINE KINASE YPDA"/>
    <property type="match status" value="1"/>
</dbReference>
<dbReference type="GeneID" id="97987102"/>
<dbReference type="InterPro" id="IPR003594">
    <property type="entry name" value="HATPase_dom"/>
</dbReference>
<reference evidence="7" key="1">
    <citation type="submission" date="2018-08" db="EMBL/GenBank/DDBJ databases">
        <title>A genome reference for cultivated species of the human gut microbiota.</title>
        <authorList>
            <person name="Zou Y."/>
            <person name="Xue W."/>
            <person name="Luo G."/>
        </authorList>
    </citation>
    <scope>NUCLEOTIDE SEQUENCE [LARGE SCALE GENOMIC DNA]</scope>
    <source>
        <strain evidence="7">TF05-5AC</strain>
    </source>
</reference>
<dbReference type="GO" id="GO:0000155">
    <property type="term" value="F:phosphorelay sensor kinase activity"/>
    <property type="evidence" value="ECO:0007669"/>
    <property type="project" value="InterPro"/>
</dbReference>
<accession>A0A3E3I6V7</accession>
<dbReference type="Proteomes" id="UP000260812">
    <property type="component" value="Unassembled WGS sequence"/>
</dbReference>
<name>A0A3E3I6V7_9FIRM</name>
<keyword evidence="2" id="KW-0597">Phosphoprotein</keyword>
<dbReference type="Pfam" id="PF06580">
    <property type="entry name" value="His_kinase"/>
    <property type="match status" value="1"/>
</dbReference>